<dbReference type="InterPro" id="IPR043128">
    <property type="entry name" value="Rev_trsase/Diguanyl_cyclase"/>
</dbReference>
<dbReference type="GO" id="GO:0003964">
    <property type="term" value="F:RNA-directed DNA polymerase activity"/>
    <property type="evidence" value="ECO:0007669"/>
    <property type="project" value="UniProtKB-KW"/>
</dbReference>
<dbReference type="Proteomes" id="UP000553648">
    <property type="component" value="Unassembled WGS sequence"/>
</dbReference>
<accession>A0A7L1DKN7</accession>
<evidence type="ECO:0000259" key="7">
    <source>
        <dbReference type="Pfam" id="PF06817"/>
    </source>
</evidence>
<dbReference type="GO" id="GO:0004519">
    <property type="term" value="F:endonuclease activity"/>
    <property type="evidence" value="ECO:0007669"/>
    <property type="project" value="UniProtKB-KW"/>
</dbReference>
<keyword evidence="2" id="KW-0548">Nucleotidyltransferase</keyword>
<dbReference type="PANTHER" id="PTHR41694">
    <property type="entry name" value="ENDOGENOUS RETROVIRUS GROUP K MEMBER POL PROTEIN"/>
    <property type="match status" value="1"/>
</dbReference>
<evidence type="ECO:0000256" key="4">
    <source>
        <dbReference type="ARBA" id="ARBA00022759"/>
    </source>
</evidence>
<evidence type="ECO:0000256" key="5">
    <source>
        <dbReference type="ARBA" id="ARBA00022801"/>
    </source>
</evidence>
<protein>
    <submittedName>
        <fullName evidence="8">POK6 protein</fullName>
    </submittedName>
</protein>
<gene>
    <name evidence="8" type="primary">Ervk6_3</name>
    <name evidence="8" type="ORF">SERLUN_R15462</name>
</gene>
<keyword evidence="1" id="KW-0808">Transferase</keyword>
<feature type="non-terminal residue" evidence="8">
    <location>
        <position position="1"/>
    </location>
</feature>
<dbReference type="EMBL" id="VXBA01005572">
    <property type="protein sequence ID" value="NXM77649.1"/>
    <property type="molecule type" value="Genomic_DNA"/>
</dbReference>
<comment type="caution">
    <text evidence="8">The sequence shown here is derived from an EMBL/GenBank/DDBJ whole genome shotgun (WGS) entry which is preliminary data.</text>
</comment>
<feature type="domain" description="Reverse transcriptase thumb" evidence="7">
    <location>
        <begin position="5"/>
        <end position="54"/>
    </location>
</feature>
<evidence type="ECO:0000313" key="8">
    <source>
        <dbReference type="EMBL" id="NXM77649.1"/>
    </source>
</evidence>
<organism evidence="8 9">
    <name type="scientific">Serilophus lunatus</name>
    <name type="common">silver-breasted broadbill</name>
    <dbReference type="NCBI Taxonomy" id="239386"/>
    <lineage>
        <taxon>Eukaryota</taxon>
        <taxon>Metazoa</taxon>
        <taxon>Chordata</taxon>
        <taxon>Craniata</taxon>
        <taxon>Vertebrata</taxon>
        <taxon>Euteleostomi</taxon>
        <taxon>Archelosauria</taxon>
        <taxon>Archosauria</taxon>
        <taxon>Dinosauria</taxon>
        <taxon>Saurischia</taxon>
        <taxon>Theropoda</taxon>
        <taxon>Coelurosauria</taxon>
        <taxon>Aves</taxon>
        <taxon>Neognathae</taxon>
        <taxon>Neoaves</taxon>
        <taxon>Telluraves</taxon>
        <taxon>Australaves</taxon>
        <taxon>Passeriformes</taxon>
        <taxon>Eurylaimidae</taxon>
        <taxon>Serilophus</taxon>
    </lineage>
</organism>
<dbReference type="InterPro" id="IPR043502">
    <property type="entry name" value="DNA/RNA_pol_sf"/>
</dbReference>
<dbReference type="PANTHER" id="PTHR41694:SF3">
    <property type="entry name" value="RNA-DIRECTED DNA POLYMERASE-RELATED"/>
    <property type="match status" value="1"/>
</dbReference>
<name>A0A7L1DKN7_9PASS</name>
<keyword evidence="3" id="KW-0540">Nuclease</keyword>
<dbReference type="OrthoDB" id="422540at2759"/>
<keyword evidence="9" id="KW-1185">Reference proteome</keyword>
<keyword evidence="6" id="KW-0695">RNA-directed DNA polymerase</keyword>
<dbReference type="Gene3D" id="3.30.70.270">
    <property type="match status" value="1"/>
</dbReference>
<evidence type="ECO:0000256" key="2">
    <source>
        <dbReference type="ARBA" id="ARBA00022695"/>
    </source>
</evidence>
<reference evidence="8 9" key="1">
    <citation type="submission" date="2019-09" db="EMBL/GenBank/DDBJ databases">
        <title>Bird 10,000 Genomes (B10K) Project - Family phase.</title>
        <authorList>
            <person name="Zhang G."/>
        </authorList>
    </citation>
    <scope>NUCLEOTIDE SEQUENCE [LARGE SCALE GENOMIC DNA]</scope>
    <source>
        <strain evidence="8">B10K-DU-002-03</strain>
        <tissue evidence="8">Muscle</tissue>
    </source>
</reference>
<feature type="non-terminal residue" evidence="8">
    <location>
        <position position="56"/>
    </location>
</feature>
<evidence type="ECO:0000256" key="1">
    <source>
        <dbReference type="ARBA" id="ARBA00022679"/>
    </source>
</evidence>
<keyword evidence="4" id="KW-0255">Endonuclease</keyword>
<dbReference type="GO" id="GO:0016787">
    <property type="term" value="F:hydrolase activity"/>
    <property type="evidence" value="ECO:0007669"/>
    <property type="project" value="UniProtKB-KW"/>
</dbReference>
<dbReference type="GO" id="GO:0035613">
    <property type="term" value="F:RNA stem-loop binding"/>
    <property type="evidence" value="ECO:0007669"/>
    <property type="project" value="TreeGrafter"/>
</dbReference>
<evidence type="ECO:0000256" key="3">
    <source>
        <dbReference type="ARBA" id="ARBA00022722"/>
    </source>
</evidence>
<dbReference type="AlphaFoldDB" id="A0A7L1DKN7"/>
<dbReference type="InterPro" id="IPR010661">
    <property type="entry name" value="RVT_thumb"/>
</dbReference>
<proteinExistence type="predicted"/>
<dbReference type="SUPFAM" id="SSF56672">
    <property type="entry name" value="DNA/RNA polymerases"/>
    <property type="match status" value="1"/>
</dbReference>
<sequence>TIRPQVSQINRNVRTLNDLQKLLRNINWVRTYLGLTTSQLVPLFELLKGDPDLSLG</sequence>
<keyword evidence="5" id="KW-0378">Hydrolase</keyword>
<dbReference type="Pfam" id="PF06817">
    <property type="entry name" value="RVT_thumb"/>
    <property type="match status" value="1"/>
</dbReference>
<evidence type="ECO:0000313" key="9">
    <source>
        <dbReference type="Proteomes" id="UP000553648"/>
    </source>
</evidence>
<evidence type="ECO:0000256" key="6">
    <source>
        <dbReference type="ARBA" id="ARBA00022918"/>
    </source>
</evidence>